<reference evidence="11 12" key="1">
    <citation type="submission" date="2024-06" db="EMBL/GenBank/DDBJ databases">
        <authorList>
            <person name="Kraege A."/>
            <person name="Thomma B."/>
        </authorList>
    </citation>
    <scope>NUCLEOTIDE SEQUENCE [LARGE SCALE GENOMIC DNA]</scope>
</reference>
<comment type="similarity">
    <text evidence="1">Belongs to the glycerophosphoryl diester phosphodiesterase family.</text>
</comment>
<evidence type="ECO:0000313" key="11">
    <source>
        <dbReference type="EMBL" id="CAL5223169.1"/>
    </source>
</evidence>
<evidence type="ECO:0000256" key="2">
    <source>
        <dbReference type="ARBA" id="ARBA00012247"/>
    </source>
</evidence>
<evidence type="ECO:0000256" key="6">
    <source>
        <dbReference type="ARBA" id="ARBA00047512"/>
    </source>
</evidence>
<keyword evidence="8" id="KW-1133">Transmembrane helix</keyword>
<accession>A0ABP1FVL7</accession>
<sequence length="515" mass="56248">MAGLQRPCKRPMDIRIWHTFISVLSLLVTRAVSTTPTTIIAHRGSPCNFPEETLEGYQHAIDADADYIEMDVVSTKDGALLCRHDLTLDDSTDVAEHPEFADRRWSTVLPDGREVSGFFALNFTLAELKTLFARQAIPGRDQSSAHTYRLVTLPEVLSLALQSERAGRAVGVYIETKDPAFHINMGLPLENRLVQALMNAGYRETIDVPVILQSFEEPSLKQLSGLLEAQDMDERARLIWLLECSANVTDAQLNSFMSYGHGIGPEKSLVAPLVSTPECGRPDGTASCTYVPGQGCTGRLATAVSSSGNSSRKGTTAVQPQSSLVQRAHQRNLVVHAYTFRNEERYMAVDFAADPLAELTHYRGLGVDGVFVDCPSTAREWKLATGQPTAQPDSWLGTVVSGPGSRASAAIASFSVLVTLTAVALAWGIAACIKRRKRYRAKYDLFPSDMFNTRDLNWYPPSDYRTAVVGNEAASREEEEELPTSTAIMMTAIDSSPRAEHAQHRGAAGQLTNGS</sequence>
<keyword evidence="5" id="KW-0378">Hydrolase</keyword>
<dbReference type="InterPro" id="IPR017946">
    <property type="entry name" value="PLC-like_Pdiesterase_TIM-brl"/>
</dbReference>
<dbReference type="PROSITE" id="PS51704">
    <property type="entry name" value="GP_PDE"/>
    <property type="match status" value="1"/>
</dbReference>
<keyword evidence="4" id="KW-0319">Glycerol metabolism</keyword>
<keyword evidence="8" id="KW-0812">Transmembrane</keyword>
<evidence type="ECO:0000256" key="8">
    <source>
        <dbReference type="SAM" id="Phobius"/>
    </source>
</evidence>
<feature type="transmembrane region" description="Helical" evidence="8">
    <location>
        <begin position="410"/>
        <end position="433"/>
    </location>
</feature>
<feature type="region of interest" description="Disordered" evidence="7">
    <location>
        <begin position="495"/>
        <end position="515"/>
    </location>
</feature>
<evidence type="ECO:0000256" key="4">
    <source>
        <dbReference type="ARBA" id="ARBA00022798"/>
    </source>
</evidence>
<dbReference type="SUPFAM" id="SSF51695">
    <property type="entry name" value="PLC-like phosphodiesterases"/>
    <property type="match status" value="1"/>
</dbReference>
<evidence type="ECO:0000313" key="12">
    <source>
        <dbReference type="Proteomes" id="UP001497392"/>
    </source>
</evidence>
<proteinExistence type="inferred from homology"/>
<name>A0ABP1FVL7_9CHLO</name>
<feature type="chain" id="PRO_5045320743" description="glycerophosphodiester phosphodiesterase" evidence="9">
    <location>
        <begin position="34"/>
        <end position="515"/>
    </location>
</feature>
<evidence type="ECO:0000256" key="1">
    <source>
        <dbReference type="ARBA" id="ARBA00007277"/>
    </source>
</evidence>
<evidence type="ECO:0000256" key="5">
    <source>
        <dbReference type="ARBA" id="ARBA00022801"/>
    </source>
</evidence>
<keyword evidence="3 9" id="KW-0732">Signal</keyword>
<dbReference type="EMBL" id="CAXHTA020000008">
    <property type="protein sequence ID" value="CAL5223169.1"/>
    <property type="molecule type" value="Genomic_DNA"/>
</dbReference>
<evidence type="ECO:0000256" key="9">
    <source>
        <dbReference type="SAM" id="SignalP"/>
    </source>
</evidence>
<dbReference type="PANTHER" id="PTHR43620:SF7">
    <property type="entry name" value="GLYCEROPHOSPHODIESTER PHOSPHODIESTERASE GDPD5-RELATED"/>
    <property type="match status" value="1"/>
</dbReference>
<dbReference type="Gene3D" id="3.20.20.190">
    <property type="entry name" value="Phosphatidylinositol (PI) phosphodiesterase"/>
    <property type="match status" value="1"/>
</dbReference>
<keyword evidence="8" id="KW-0472">Membrane</keyword>
<evidence type="ECO:0000256" key="3">
    <source>
        <dbReference type="ARBA" id="ARBA00022729"/>
    </source>
</evidence>
<dbReference type="InterPro" id="IPR030395">
    <property type="entry name" value="GP_PDE_dom"/>
</dbReference>
<evidence type="ECO:0000259" key="10">
    <source>
        <dbReference type="PROSITE" id="PS51704"/>
    </source>
</evidence>
<dbReference type="PANTHER" id="PTHR43620">
    <property type="entry name" value="GLYCEROPHOSPHORYL DIESTER PHOSPHODIESTERASE"/>
    <property type="match status" value="1"/>
</dbReference>
<comment type="caution">
    <text evidence="11">The sequence shown here is derived from an EMBL/GenBank/DDBJ whole genome shotgun (WGS) entry which is preliminary data.</text>
</comment>
<organism evidence="11 12">
    <name type="scientific">Coccomyxa viridis</name>
    <dbReference type="NCBI Taxonomy" id="1274662"/>
    <lineage>
        <taxon>Eukaryota</taxon>
        <taxon>Viridiplantae</taxon>
        <taxon>Chlorophyta</taxon>
        <taxon>core chlorophytes</taxon>
        <taxon>Trebouxiophyceae</taxon>
        <taxon>Trebouxiophyceae incertae sedis</taxon>
        <taxon>Coccomyxaceae</taxon>
        <taxon>Coccomyxa</taxon>
    </lineage>
</organism>
<comment type="catalytic activity">
    <reaction evidence="6">
        <text>a sn-glycero-3-phosphodiester + H2O = an alcohol + sn-glycerol 3-phosphate + H(+)</text>
        <dbReference type="Rhea" id="RHEA:12969"/>
        <dbReference type="ChEBI" id="CHEBI:15377"/>
        <dbReference type="ChEBI" id="CHEBI:15378"/>
        <dbReference type="ChEBI" id="CHEBI:30879"/>
        <dbReference type="ChEBI" id="CHEBI:57597"/>
        <dbReference type="ChEBI" id="CHEBI:83408"/>
        <dbReference type="EC" id="3.1.4.46"/>
    </reaction>
</comment>
<protein>
    <recommendedName>
        <fullName evidence="2">glycerophosphodiester phosphodiesterase</fullName>
        <ecNumber evidence="2">3.1.4.46</ecNumber>
    </recommendedName>
</protein>
<keyword evidence="12" id="KW-1185">Reference proteome</keyword>
<feature type="domain" description="GP-PDE" evidence="10">
    <location>
        <begin position="37"/>
        <end position="382"/>
    </location>
</feature>
<dbReference type="Pfam" id="PF03009">
    <property type="entry name" value="GDPD"/>
    <property type="match status" value="2"/>
</dbReference>
<dbReference type="EC" id="3.1.4.46" evidence="2"/>
<evidence type="ECO:0000256" key="7">
    <source>
        <dbReference type="SAM" id="MobiDB-lite"/>
    </source>
</evidence>
<feature type="signal peptide" evidence="9">
    <location>
        <begin position="1"/>
        <end position="33"/>
    </location>
</feature>
<gene>
    <name evidence="11" type="primary">g5640</name>
    <name evidence="11" type="ORF">VP750_LOCUS4828</name>
</gene>
<dbReference type="Proteomes" id="UP001497392">
    <property type="component" value="Unassembled WGS sequence"/>
</dbReference>